<keyword evidence="3" id="KW-1185">Reference proteome</keyword>
<name>A0ABT2WJT5_9BACI</name>
<evidence type="ECO:0000313" key="2">
    <source>
        <dbReference type="EMBL" id="MCU9595721.1"/>
    </source>
</evidence>
<comment type="caution">
    <text evidence="2">The sequence shown here is derived from an EMBL/GenBank/DDBJ whole genome shotgun (WGS) entry which is preliminary data.</text>
</comment>
<keyword evidence="1" id="KW-1133">Transmembrane helix</keyword>
<dbReference type="RefSeq" id="WP_173661006.1">
    <property type="nucleotide sequence ID" value="NZ_JAOUSE010000071.1"/>
</dbReference>
<dbReference type="Proteomes" id="UP001208656">
    <property type="component" value="Unassembled WGS sequence"/>
</dbReference>
<keyword evidence="1" id="KW-0472">Membrane</keyword>
<evidence type="ECO:0000313" key="3">
    <source>
        <dbReference type="Proteomes" id="UP001208656"/>
    </source>
</evidence>
<organism evidence="2 3">
    <name type="scientific">Pallidibacillus thermolactis</name>
    <dbReference type="NCBI Taxonomy" id="251051"/>
    <lineage>
        <taxon>Bacteria</taxon>
        <taxon>Bacillati</taxon>
        <taxon>Bacillota</taxon>
        <taxon>Bacilli</taxon>
        <taxon>Bacillales</taxon>
        <taxon>Bacillaceae</taxon>
        <taxon>Pallidibacillus</taxon>
    </lineage>
</organism>
<reference evidence="2 3" key="1">
    <citation type="submission" date="2022-10" db="EMBL/GenBank/DDBJ databases">
        <title>Description of Fervidibacillus gen. nov. in the family Fervidibacillaceae fam. nov. with two species, Fervidibacillus albus sp. nov., and Fervidibacillus halotolerans sp. nov., isolated from tidal flat sediments.</title>
        <authorList>
            <person name="Kwon K.K."/>
            <person name="Yang S.-H."/>
        </authorList>
    </citation>
    <scope>NUCLEOTIDE SEQUENCE [LARGE SCALE GENOMIC DNA]</scope>
    <source>
        <strain evidence="2 3">DSM 23332</strain>
    </source>
</reference>
<sequence length="95" mass="11397">MIQQDQADKLRKVIQEEHESGIEVTSSLPPRSEYHKNKKKKQIKIQYPIIKFLVLLFLMLPIILGLYYFYFLLNSDVKPVMNNQKSDYFEQVEFE</sequence>
<accession>A0ABT2WJT5</accession>
<proteinExistence type="predicted"/>
<dbReference type="EMBL" id="JAOUSE010000071">
    <property type="protein sequence ID" value="MCU9595721.1"/>
    <property type="molecule type" value="Genomic_DNA"/>
</dbReference>
<protein>
    <submittedName>
        <fullName evidence="2">Uncharacterized protein</fullName>
    </submittedName>
</protein>
<evidence type="ECO:0000256" key="1">
    <source>
        <dbReference type="SAM" id="Phobius"/>
    </source>
</evidence>
<feature type="transmembrane region" description="Helical" evidence="1">
    <location>
        <begin position="49"/>
        <end position="71"/>
    </location>
</feature>
<keyword evidence="1" id="KW-0812">Transmembrane</keyword>
<gene>
    <name evidence="2" type="ORF">OEV82_14930</name>
</gene>